<comment type="caution">
    <text evidence="2">The sequence shown here is derived from an EMBL/GenBank/DDBJ whole genome shotgun (WGS) entry which is preliminary data.</text>
</comment>
<protein>
    <submittedName>
        <fullName evidence="2">Uncharacterized protein</fullName>
    </submittedName>
</protein>
<dbReference type="Proteomes" id="UP001151760">
    <property type="component" value="Unassembled WGS sequence"/>
</dbReference>
<keyword evidence="3" id="KW-1185">Reference proteome</keyword>
<proteinExistence type="predicted"/>
<feature type="compositionally biased region" description="Basic and acidic residues" evidence="1">
    <location>
        <begin position="62"/>
        <end position="75"/>
    </location>
</feature>
<accession>A0ABQ5BX03</accession>
<gene>
    <name evidence="2" type="ORF">Tco_0877962</name>
</gene>
<evidence type="ECO:0000313" key="2">
    <source>
        <dbReference type="EMBL" id="GJT19256.1"/>
    </source>
</evidence>
<reference evidence="2" key="1">
    <citation type="journal article" date="2022" name="Int. J. Mol. Sci.">
        <title>Draft Genome of Tanacetum Coccineum: Genomic Comparison of Closely Related Tanacetum-Family Plants.</title>
        <authorList>
            <person name="Yamashiro T."/>
            <person name="Shiraishi A."/>
            <person name="Nakayama K."/>
            <person name="Satake H."/>
        </authorList>
    </citation>
    <scope>NUCLEOTIDE SEQUENCE</scope>
</reference>
<name>A0ABQ5BX03_9ASTR</name>
<evidence type="ECO:0000256" key="1">
    <source>
        <dbReference type="SAM" id="MobiDB-lite"/>
    </source>
</evidence>
<dbReference type="EMBL" id="BQNB010013702">
    <property type="protein sequence ID" value="GJT19256.1"/>
    <property type="molecule type" value="Genomic_DNA"/>
</dbReference>
<reference evidence="2" key="2">
    <citation type="submission" date="2022-01" db="EMBL/GenBank/DDBJ databases">
        <authorList>
            <person name="Yamashiro T."/>
            <person name="Shiraishi A."/>
            <person name="Satake H."/>
            <person name="Nakayama K."/>
        </authorList>
    </citation>
    <scope>NUCLEOTIDE SEQUENCE</scope>
</reference>
<evidence type="ECO:0000313" key="3">
    <source>
        <dbReference type="Proteomes" id="UP001151760"/>
    </source>
</evidence>
<organism evidence="2 3">
    <name type="scientific">Tanacetum coccineum</name>
    <dbReference type="NCBI Taxonomy" id="301880"/>
    <lineage>
        <taxon>Eukaryota</taxon>
        <taxon>Viridiplantae</taxon>
        <taxon>Streptophyta</taxon>
        <taxon>Embryophyta</taxon>
        <taxon>Tracheophyta</taxon>
        <taxon>Spermatophyta</taxon>
        <taxon>Magnoliopsida</taxon>
        <taxon>eudicotyledons</taxon>
        <taxon>Gunneridae</taxon>
        <taxon>Pentapetalae</taxon>
        <taxon>asterids</taxon>
        <taxon>campanulids</taxon>
        <taxon>Asterales</taxon>
        <taxon>Asteraceae</taxon>
        <taxon>Asteroideae</taxon>
        <taxon>Anthemideae</taxon>
        <taxon>Anthemidinae</taxon>
        <taxon>Tanacetum</taxon>
    </lineage>
</organism>
<sequence length="75" mass="8277">MPNPNLIHSNSPTVSPFLKDCTMNIPYANAKMFADDVLLNHVGGEELNSIDGIGNREITKKKKEDNGVPKEPNKE</sequence>
<feature type="region of interest" description="Disordered" evidence="1">
    <location>
        <begin position="49"/>
        <end position="75"/>
    </location>
</feature>